<dbReference type="STRING" id="315423.SAMN04488020_102322"/>
<dbReference type="OrthoDB" id="9809995at2"/>
<dbReference type="InterPro" id="IPR000905">
    <property type="entry name" value="Gcp-like_dom"/>
</dbReference>
<dbReference type="Pfam" id="PF00814">
    <property type="entry name" value="TsaD"/>
    <property type="match status" value="1"/>
</dbReference>
<feature type="domain" description="Gcp-like" evidence="1">
    <location>
        <begin position="36"/>
        <end position="106"/>
    </location>
</feature>
<dbReference type="RefSeq" id="WP_085852985.1">
    <property type="nucleotide sequence ID" value="NZ_FOPF01000002.1"/>
</dbReference>
<dbReference type="Gene3D" id="3.30.420.40">
    <property type="match status" value="2"/>
</dbReference>
<evidence type="ECO:0000313" key="3">
    <source>
        <dbReference type="Proteomes" id="UP000193870"/>
    </source>
</evidence>
<name>A0A1Y5RUS6_9RHOB</name>
<dbReference type="EMBL" id="FWFV01000002">
    <property type="protein sequence ID" value="SLN25555.1"/>
    <property type="molecule type" value="Genomic_DNA"/>
</dbReference>
<sequence>MPDRTILAFDTSAAHCAAALLSGGQIVAEAFEEMPRGQAERLMPMVAVLLDRAGVALADLDAIGVGIGPGNFTGIRVAVSAARGLALGAGVPAVGVSGFDLLAEGVDGRALAHIAAPRGAFYLQWVEDGAPQGAPWLAEEPHESAGGDIDWSTAAARIARLAAARLNGGGAIARPAPLYIRDADAAPARPVPPVR</sequence>
<dbReference type="AlphaFoldDB" id="A0A1Y5RUS6"/>
<dbReference type="Proteomes" id="UP000193870">
    <property type="component" value="Unassembled WGS sequence"/>
</dbReference>
<proteinExistence type="predicted"/>
<keyword evidence="3" id="KW-1185">Reference proteome</keyword>
<accession>A0A1Y5RUS6</accession>
<gene>
    <name evidence="2" type="primary">tsaB</name>
    <name evidence="2" type="ORF">PAM7066_00959</name>
</gene>
<dbReference type="GO" id="GO:0002949">
    <property type="term" value="P:tRNA threonylcarbamoyladenosine modification"/>
    <property type="evidence" value="ECO:0007669"/>
    <property type="project" value="InterPro"/>
</dbReference>
<reference evidence="2 3" key="1">
    <citation type="submission" date="2017-03" db="EMBL/GenBank/DDBJ databases">
        <authorList>
            <person name="Afonso C.L."/>
            <person name="Miller P.J."/>
            <person name="Scott M.A."/>
            <person name="Spackman E."/>
            <person name="Goraichik I."/>
            <person name="Dimitrov K.M."/>
            <person name="Suarez D.L."/>
            <person name="Swayne D.E."/>
        </authorList>
    </citation>
    <scope>NUCLEOTIDE SEQUENCE [LARGE SCALE GENOMIC DNA]</scope>
    <source>
        <strain evidence="2 3">CECT 7066</strain>
    </source>
</reference>
<dbReference type="SUPFAM" id="SSF53067">
    <property type="entry name" value="Actin-like ATPase domain"/>
    <property type="match status" value="1"/>
</dbReference>
<evidence type="ECO:0000259" key="1">
    <source>
        <dbReference type="Pfam" id="PF00814"/>
    </source>
</evidence>
<protein>
    <submittedName>
        <fullName evidence="2">tRNA threonylcarbamoyladenosine biosynthesis protein TsaB</fullName>
    </submittedName>
</protein>
<dbReference type="NCBIfam" id="TIGR03725">
    <property type="entry name" value="T6A_YeaZ"/>
    <property type="match status" value="1"/>
</dbReference>
<dbReference type="PANTHER" id="PTHR11735:SF11">
    <property type="entry name" value="TRNA THREONYLCARBAMOYLADENOSINE BIOSYNTHESIS PROTEIN TSAB"/>
    <property type="match status" value="1"/>
</dbReference>
<evidence type="ECO:0000313" key="2">
    <source>
        <dbReference type="EMBL" id="SLN25555.1"/>
    </source>
</evidence>
<dbReference type="InterPro" id="IPR022496">
    <property type="entry name" value="T6A_TsaB"/>
</dbReference>
<dbReference type="GO" id="GO:0005829">
    <property type="term" value="C:cytosol"/>
    <property type="evidence" value="ECO:0007669"/>
    <property type="project" value="TreeGrafter"/>
</dbReference>
<dbReference type="PANTHER" id="PTHR11735">
    <property type="entry name" value="TRNA N6-ADENOSINE THREONYLCARBAMOYLTRANSFERASE"/>
    <property type="match status" value="1"/>
</dbReference>
<organism evidence="2 3">
    <name type="scientific">Palleronia marisminoris</name>
    <dbReference type="NCBI Taxonomy" id="315423"/>
    <lineage>
        <taxon>Bacteria</taxon>
        <taxon>Pseudomonadati</taxon>
        <taxon>Pseudomonadota</taxon>
        <taxon>Alphaproteobacteria</taxon>
        <taxon>Rhodobacterales</taxon>
        <taxon>Roseobacteraceae</taxon>
        <taxon>Palleronia</taxon>
    </lineage>
</organism>
<dbReference type="InterPro" id="IPR043129">
    <property type="entry name" value="ATPase_NBD"/>
</dbReference>